<keyword evidence="3" id="KW-1185">Reference proteome</keyword>
<dbReference type="NCBIfam" id="TIGR04131">
    <property type="entry name" value="Bac_Flav_CTERM"/>
    <property type="match status" value="1"/>
</dbReference>
<evidence type="ECO:0000313" key="3">
    <source>
        <dbReference type="Proteomes" id="UP000767947"/>
    </source>
</evidence>
<dbReference type="Pfam" id="PF13585">
    <property type="entry name" value="CHU_C"/>
    <property type="match status" value="1"/>
</dbReference>
<dbReference type="InterPro" id="IPR022409">
    <property type="entry name" value="PKD/Chitinase_dom"/>
</dbReference>
<dbReference type="InterPro" id="IPR013783">
    <property type="entry name" value="Ig-like_fold"/>
</dbReference>
<dbReference type="SUPFAM" id="SSF75011">
    <property type="entry name" value="3-carboxy-cis,cis-mucoante lactonizing enzyme"/>
    <property type="match status" value="1"/>
</dbReference>
<organism evidence="2 3">
    <name type="scientific">Flavobacterium solisilvae</name>
    <dbReference type="NCBI Taxonomy" id="1852019"/>
    <lineage>
        <taxon>Bacteria</taxon>
        <taxon>Pseudomonadati</taxon>
        <taxon>Bacteroidota</taxon>
        <taxon>Flavobacteriia</taxon>
        <taxon>Flavobacteriales</taxon>
        <taxon>Flavobacteriaceae</taxon>
        <taxon>Flavobacterium</taxon>
    </lineage>
</organism>
<dbReference type="InterPro" id="IPR035986">
    <property type="entry name" value="PKD_dom_sf"/>
</dbReference>
<dbReference type="Pfam" id="PF18911">
    <property type="entry name" value="PKD_4"/>
    <property type="match status" value="1"/>
</dbReference>
<comment type="caution">
    <text evidence="2">The sequence shown here is derived from an EMBL/GenBank/DDBJ whole genome shotgun (WGS) entry which is preliminary data.</text>
</comment>
<evidence type="ECO:0000259" key="1">
    <source>
        <dbReference type="PROSITE" id="PS50093"/>
    </source>
</evidence>
<dbReference type="PROSITE" id="PS50093">
    <property type="entry name" value="PKD"/>
    <property type="match status" value="1"/>
</dbReference>
<evidence type="ECO:0000313" key="2">
    <source>
        <dbReference type="EMBL" id="NMH24540.1"/>
    </source>
</evidence>
<dbReference type="RefSeq" id="WP_169523134.1">
    <property type="nucleotide sequence ID" value="NZ_JAAMPT010000201.1"/>
</dbReference>
<protein>
    <submittedName>
        <fullName evidence="2">T9SS type B sorting domain-containing protein</fullName>
    </submittedName>
</protein>
<gene>
    <name evidence="2" type="ORF">G6042_04570</name>
</gene>
<dbReference type="InterPro" id="IPR026341">
    <property type="entry name" value="T9SS_type_B"/>
</dbReference>
<accession>A0ABX1QU32</accession>
<dbReference type="InterPro" id="IPR000601">
    <property type="entry name" value="PKD_dom"/>
</dbReference>
<dbReference type="Gene3D" id="2.60.40.10">
    <property type="entry name" value="Immunoglobulins"/>
    <property type="match status" value="1"/>
</dbReference>
<reference evidence="2 3" key="1">
    <citation type="submission" date="2020-02" db="EMBL/GenBank/DDBJ databases">
        <title>Flavobacterium sp. genome.</title>
        <authorList>
            <person name="Jung H.S."/>
            <person name="Baek J.H."/>
            <person name="Jeon C.O."/>
        </authorList>
    </citation>
    <scope>NUCLEOTIDE SEQUENCE [LARGE SCALE GENOMIC DNA]</scope>
    <source>
        <strain evidence="2 3">SE-s27</strain>
    </source>
</reference>
<feature type="domain" description="PKD" evidence="1">
    <location>
        <begin position="396"/>
        <end position="445"/>
    </location>
</feature>
<dbReference type="CDD" id="cd00146">
    <property type="entry name" value="PKD"/>
    <property type="match status" value="1"/>
</dbReference>
<name>A0ABX1QU32_9FLAO</name>
<dbReference type="Proteomes" id="UP000767947">
    <property type="component" value="Unassembled WGS sequence"/>
</dbReference>
<sequence>MSFVGFSQNETDHWYFGKNGGIDFGIGEVAILEDSSMVTPAGCSSISDDEGDLMFYTNGQTVWNRNHQIMTNGEGLSGEIDGIQSAIIVPKPNDYSTYYIFYTRENTQTNPIYFLPGVYYSEVKFDAQNPLGYITENKDIRIAEINSTSRIAAIHHPESDSIRVVSITKPDPVFGYIVPDGEFIFRIFNVTPSGVDTTPVKRDIDENLGRLGAMKFSPDGSYLAFADSANQKVYFYQYDNDLINFQLYFTLPTIPAFGIFLNPYGIEFSQDSKIFYYTGGNYIVQFPYRNLGGMEPVDYYLIPISNPGSIQLARNGKIYIAQGNLSSPTGHLGVINNPENIGAECNYRPANIQFENVASTRGLPHFVASYLRSRIIPSKDDCVDVAFSFELDAYRPILSVLWDFGDGTTSTDFNPTHLFSTPGKHKVKARIVMDNNQAVTLYKDVVAYPLPDLPPNQTLSQCDTDGDNFSVFNLENIKDYADDVDSDYTYTFYHSLNDANNDSNQIQDYLHYTNQTNPEEIFVKIVSSKGCVTITNFFIENYQANTLPIRTMYVCENSDAIENNSQGQFNMGFKETDVRNELGIPADFTITFYANLVDAQTKINPLERYFISPTTIIWVRIEDESHNCFGVMPFNAVVNSNINLNIDSHYTICDPSMQPPIILDGTSGMTSWAWKNQGGNIVSTQRFYQPIQEGNYSITVTKLENGLTCSASKTFSVTKVTIPEFVNVKANDGEVSVTVSGNSIYEFSLDGSNYYGSGNSYNFIGVGAGIHTVYVKDINNCEKMITTEVYLMNIPKFFSPNEDGVNDYWKIKGLTRKFYSSAEIVIYDRYGTILYKMDMQQNQFGWSGVKNDRKLPATDYWYTVTLVDLQGKQTIKKGHFSLIR</sequence>
<dbReference type="SMART" id="SM00089">
    <property type="entry name" value="PKD"/>
    <property type="match status" value="1"/>
</dbReference>
<dbReference type="EMBL" id="JAAMPT010000201">
    <property type="protein sequence ID" value="NMH24540.1"/>
    <property type="molecule type" value="Genomic_DNA"/>
</dbReference>
<dbReference type="SUPFAM" id="SSF49299">
    <property type="entry name" value="PKD domain"/>
    <property type="match status" value="1"/>
</dbReference>
<proteinExistence type="predicted"/>